<name>A0A1V4H6W1_9BACL</name>
<evidence type="ECO:0000259" key="1">
    <source>
        <dbReference type="Pfam" id="PF05685"/>
    </source>
</evidence>
<comment type="caution">
    <text evidence="2">The sequence shown here is derived from an EMBL/GenBank/DDBJ whole genome shotgun (WGS) entry which is preliminary data.</text>
</comment>
<keyword evidence="3" id="KW-1185">Reference proteome</keyword>
<dbReference type="AlphaFoldDB" id="A0A1V4H6W1"/>
<dbReference type="Pfam" id="PF05685">
    <property type="entry name" value="Uma2"/>
    <property type="match status" value="1"/>
</dbReference>
<dbReference type="InterPro" id="IPR012296">
    <property type="entry name" value="Nuclease_put_TT1808"/>
</dbReference>
<dbReference type="SUPFAM" id="SSF52980">
    <property type="entry name" value="Restriction endonuclease-like"/>
    <property type="match status" value="1"/>
</dbReference>
<accession>A0A1V4H6W1</accession>
<dbReference type="InterPro" id="IPR008538">
    <property type="entry name" value="Uma2"/>
</dbReference>
<dbReference type="EMBL" id="MBTG01000072">
    <property type="protein sequence ID" value="OPH46933.1"/>
    <property type="molecule type" value="Genomic_DNA"/>
</dbReference>
<dbReference type="RefSeq" id="WP_079421256.1">
    <property type="nucleotide sequence ID" value="NZ_MBTG01000072.1"/>
</dbReference>
<dbReference type="Gene3D" id="3.90.1570.10">
    <property type="entry name" value="tt1808, chain A"/>
    <property type="match status" value="1"/>
</dbReference>
<evidence type="ECO:0000313" key="2">
    <source>
        <dbReference type="EMBL" id="OPH46933.1"/>
    </source>
</evidence>
<protein>
    <recommendedName>
        <fullName evidence="1">Putative restriction endonuclease domain-containing protein</fullName>
    </recommendedName>
</protein>
<feature type="domain" description="Putative restriction endonuclease" evidence="1">
    <location>
        <begin position="20"/>
        <end position="188"/>
    </location>
</feature>
<dbReference type="OrthoDB" id="9808428at2"/>
<evidence type="ECO:0000313" key="3">
    <source>
        <dbReference type="Proteomes" id="UP000190626"/>
    </source>
</evidence>
<dbReference type="CDD" id="cd06260">
    <property type="entry name" value="DUF820-like"/>
    <property type="match status" value="1"/>
</dbReference>
<proteinExistence type="predicted"/>
<dbReference type="PANTHER" id="PTHR36558:SF1">
    <property type="entry name" value="RESTRICTION ENDONUCLEASE DOMAIN-CONTAINING PROTEIN-RELATED"/>
    <property type="match status" value="1"/>
</dbReference>
<dbReference type="STRING" id="1469647.BC351_13490"/>
<gene>
    <name evidence="2" type="ORF">BC351_13490</name>
</gene>
<sequence>MIRRRLNIVSNPDEKKIHTFQDWQTWDGAWELINGKPYNMSPAPSSLHQFIVGELHFALRAFFQNQSCYVFVAPFDIFFSESENYESPDHVTQPDLSVVCSKDQITKNGCLGAPTLIIEVLSPSTALKDFNEKFNLYQKYGVQEYWIVDPGNQTVHVYSLQDGSYQIRQLYTEQETIQSNVFKELHVPMPHLFAL</sequence>
<dbReference type="PANTHER" id="PTHR36558">
    <property type="entry name" value="GLR1098 PROTEIN"/>
    <property type="match status" value="1"/>
</dbReference>
<reference evidence="3" key="1">
    <citation type="submission" date="2016-07" db="EMBL/GenBank/DDBJ databases">
        <authorList>
            <person name="Florea S."/>
            <person name="Webb J.S."/>
            <person name="Jaromczyk J."/>
            <person name="Schardl C.L."/>
        </authorList>
    </citation>
    <scope>NUCLEOTIDE SEQUENCE [LARGE SCALE GENOMIC DNA]</scope>
    <source>
        <strain evidence="3">CY1</strain>
    </source>
</reference>
<dbReference type="InterPro" id="IPR011335">
    <property type="entry name" value="Restrct_endonuc-II-like"/>
</dbReference>
<dbReference type="Proteomes" id="UP000190626">
    <property type="component" value="Unassembled WGS sequence"/>
</dbReference>
<organism evidence="2 3">
    <name type="scientific">Paenibacillus ferrarius</name>
    <dbReference type="NCBI Taxonomy" id="1469647"/>
    <lineage>
        <taxon>Bacteria</taxon>
        <taxon>Bacillati</taxon>
        <taxon>Bacillota</taxon>
        <taxon>Bacilli</taxon>
        <taxon>Bacillales</taxon>
        <taxon>Paenibacillaceae</taxon>
        <taxon>Paenibacillus</taxon>
    </lineage>
</organism>